<gene>
    <name evidence="1" type="ORF">ACHMWK_02870</name>
</gene>
<proteinExistence type="predicted"/>
<dbReference type="EMBL" id="JBINXB010000002">
    <property type="protein sequence ID" value="MFH6564925.1"/>
    <property type="molecule type" value="Genomic_DNA"/>
</dbReference>
<sequence length="142" mass="16219">MNELLKEAIEELAILHLYNGVQPSDLADAMYENPYLEFKITKEVEQLIVGLCFLDECDGKSTTVCMKYFYNLDKQLQRIDQKIGLKRFSTQWCRIQSTNEAIAKVERTLAMLEIDSVQTKAIMSTLPPNVRSLLRAKLSLAA</sequence>
<protein>
    <submittedName>
        <fullName evidence="1">Uncharacterized protein</fullName>
    </submittedName>
</protein>
<reference evidence="1 2" key="1">
    <citation type="submission" date="2024-10" db="EMBL/GenBank/DDBJ databases">
        <title>Aeromonas and Pseudomonas from the Cagarras Archipelago, Rio de Janeiro, Brazil.</title>
        <authorList>
            <person name="Canellas A.L.B."/>
            <person name="Laport M.S."/>
        </authorList>
    </citation>
    <scope>NUCLEOTIDE SEQUENCE [LARGE SCALE GENOMIC DNA]</scope>
    <source>
        <strain evidence="1 2">CPF-4</strain>
    </source>
</reference>
<evidence type="ECO:0000313" key="1">
    <source>
        <dbReference type="EMBL" id="MFH6564925.1"/>
    </source>
</evidence>
<organism evidence="1 2">
    <name type="scientific">Pseudomonas kulmbachensis</name>
    <dbReference type="NCBI Taxonomy" id="3043408"/>
    <lineage>
        <taxon>Bacteria</taxon>
        <taxon>Pseudomonadati</taxon>
        <taxon>Pseudomonadota</taxon>
        <taxon>Gammaproteobacteria</taxon>
        <taxon>Pseudomonadales</taxon>
        <taxon>Pseudomonadaceae</taxon>
        <taxon>Pseudomonas</taxon>
    </lineage>
</organism>
<keyword evidence="2" id="KW-1185">Reference proteome</keyword>
<comment type="caution">
    <text evidence="1">The sequence shown here is derived from an EMBL/GenBank/DDBJ whole genome shotgun (WGS) entry which is preliminary data.</text>
</comment>
<name>A0ABW7LTK5_9PSED</name>
<dbReference type="Proteomes" id="UP001609821">
    <property type="component" value="Unassembled WGS sequence"/>
</dbReference>
<evidence type="ECO:0000313" key="2">
    <source>
        <dbReference type="Proteomes" id="UP001609821"/>
    </source>
</evidence>
<accession>A0ABW7LTK5</accession>
<dbReference type="RefSeq" id="WP_395246561.1">
    <property type="nucleotide sequence ID" value="NZ_JBINXA010000003.1"/>
</dbReference>